<dbReference type="RefSeq" id="XP_024577848.1">
    <property type="nucleotide sequence ID" value="XM_024727253.1"/>
</dbReference>
<dbReference type="EMBL" id="CCYD01000553">
    <property type="protein sequence ID" value="CEG41479.1"/>
    <property type="molecule type" value="Genomic_DNA"/>
</dbReference>
<dbReference type="OrthoDB" id="122463at2759"/>
<name>A0A0P1AKM0_PLAHL</name>
<proteinExistence type="predicted"/>
<evidence type="ECO:0000313" key="1">
    <source>
        <dbReference type="EMBL" id="CEG41479.1"/>
    </source>
</evidence>
<organism evidence="1 2">
    <name type="scientific">Plasmopara halstedii</name>
    <name type="common">Downy mildew of sunflower</name>
    <dbReference type="NCBI Taxonomy" id="4781"/>
    <lineage>
        <taxon>Eukaryota</taxon>
        <taxon>Sar</taxon>
        <taxon>Stramenopiles</taxon>
        <taxon>Oomycota</taxon>
        <taxon>Peronosporomycetes</taxon>
        <taxon>Peronosporales</taxon>
        <taxon>Peronosporaceae</taxon>
        <taxon>Plasmopara</taxon>
    </lineage>
</organism>
<dbReference type="Proteomes" id="UP000054928">
    <property type="component" value="Unassembled WGS sequence"/>
</dbReference>
<reference evidence="2" key="1">
    <citation type="submission" date="2014-09" db="EMBL/GenBank/DDBJ databases">
        <authorList>
            <person name="Sharma Rahul"/>
            <person name="Thines Marco"/>
        </authorList>
    </citation>
    <scope>NUCLEOTIDE SEQUENCE [LARGE SCALE GENOMIC DNA]</scope>
</reference>
<sequence>MSRTPVGNLTWVKCIDEYVKRYPEEEFCPIQLVRHYVMDEKLAKLVLTVTPEYEKDANQFQNMLMLDWSAAVLTRVDSSPNSVTLDLSPVIVSPDVALGSVLDSIVPSPSDKPYKTHRVIPGTVPAHAHEWKMTRHSWYGVLNRNGAKFIKPGTPVPCDLAIDSHDLSALRYSSLVCEDLHGFTTDTSLVPMSSICSLKQAHLMPLTVEQVTPAELDNITAEFIAPDVLNFTSHEDVLANILAKSAYFRQLFKISLQRQQQIVTDHAIYRNIWALPVSSGQPADSLSRLRSRFGDKLPNSDALLEAIIPDE</sequence>
<protein>
    <submittedName>
        <fullName evidence="1">Uncharacterized protein</fullName>
    </submittedName>
</protein>
<accession>A0A0P1AKM0</accession>
<dbReference type="GeneID" id="36406876"/>
<evidence type="ECO:0000313" key="2">
    <source>
        <dbReference type="Proteomes" id="UP000054928"/>
    </source>
</evidence>
<dbReference type="AlphaFoldDB" id="A0A0P1AKM0"/>
<keyword evidence="2" id="KW-1185">Reference proteome</keyword>